<keyword evidence="2" id="KW-1185">Reference proteome</keyword>
<proteinExistence type="predicted"/>
<dbReference type="OrthoDB" id="2497916at2759"/>
<dbReference type="VEuPathDB" id="FungiDB:MELLADRAFT_63672"/>
<dbReference type="InParanoid" id="F4RNJ8"/>
<gene>
    <name evidence="1" type="ORF">MELLADRAFT_63672</name>
</gene>
<protein>
    <submittedName>
        <fullName evidence="1">Uncharacterized protein</fullName>
    </submittedName>
</protein>
<reference evidence="2" key="1">
    <citation type="journal article" date="2011" name="Proc. Natl. Acad. Sci. U.S.A.">
        <title>Obligate biotrophy features unraveled by the genomic analysis of rust fungi.</title>
        <authorList>
            <person name="Duplessis S."/>
            <person name="Cuomo C.A."/>
            <person name="Lin Y.-C."/>
            <person name="Aerts A."/>
            <person name="Tisserant E."/>
            <person name="Veneault-Fourrey C."/>
            <person name="Joly D.L."/>
            <person name="Hacquard S."/>
            <person name="Amselem J."/>
            <person name="Cantarel B.L."/>
            <person name="Chiu R."/>
            <person name="Coutinho P.M."/>
            <person name="Feau N."/>
            <person name="Field M."/>
            <person name="Frey P."/>
            <person name="Gelhaye E."/>
            <person name="Goldberg J."/>
            <person name="Grabherr M.G."/>
            <person name="Kodira C.D."/>
            <person name="Kohler A."/>
            <person name="Kuees U."/>
            <person name="Lindquist E.A."/>
            <person name="Lucas S.M."/>
            <person name="Mago R."/>
            <person name="Mauceli E."/>
            <person name="Morin E."/>
            <person name="Murat C."/>
            <person name="Pangilinan J.L."/>
            <person name="Park R."/>
            <person name="Pearson M."/>
            <person name="Quesneville H."/>
            <person name="Rouhier N."/>
            <person name="Sakthikumar S."/>
            <person name="Salamov A.A."/>
            <person name="Schmutz J."/>
            <person name="Selles B."/>
            <person name="Shapiro H."/>
            <person name="Tanguay P."/>
            <person name="Tuskan G.A."/>
            <person name="Henrissat B."/>
            <person name="Van de Peer Y."/>
            <person name="Rouze P."/>
            <person name="Ellis J.G."/>
            <person name="Dodds P.N."/>
            <person name="Schein J.E."/>
            <person name="Zhong S."/>
            <person name="Hamelin R.C."/>
            <person name="Grigoriev I.V."/>
            <person name="Szabo L.J."/>
            <person name="Martin F."/>
        </authorList>
    </citation>
    <scope>NUCLEOTIDE SEQUENCE [LARGE SCALE GENOMIC DNA]</scope>
    <source>
        <strain evidence="2">98AG31 / pathotype 3-4-7</strain>
    </source>
</reference>
<evidence type="ECO:0000313" key="2">
    <source>
        <dbReference type="Proteomes" id="UP000001072"/>
    </source>
</evidence>
<dbReference type="RefSeq" id="XP_007410734.1">
    <property type="nucleotide sequence ID" value="XM_007410672.1"/>
</dbReference>
<sequence length="201" mass="22631">MCLAQNGASQAYTAVVRKPNKTLIGNSLFRKIKELLWCTEQLPPKPNGITLTANTQHLTTMIKGKAKHTQENLDTAGSPFLFNNPGQLVTVYADNVLCQIVQVGKGESELKSPKIIWHNTDMLSRTQFAYLFSNYYEDKATSTIWTEVDNQLGYLVSKGCPYTVCFYNLIYKRDCGKFDSGSVIYDNIPRAKRSFTLPLND</sequence>
<dbReference type="EMBL" id="GL883110">
    <property type="protein sequence ID" value="EGG06083.1"/>
    <property type="molecule type" value="Genomic_DNA"/>
</dbReference>
<dbReference type="KEGG" id="mlr:MELLADRAFT_63672"/>
<evidence type="ECO:0000313" key="1">
    <source>
        <dbReference type="EMBL" id="EGG06083.1"/>
    </source>
</evidence>
<organism evidence="2">
    <name type="scientific">Melampsora larici-populina (strain 98AG31 / pathotype 3-4-7)</name>
    <name type="common">Poplar leaf rust fungus</name>
    <dbReference type="NCBI Taxonomy" id="747676"/>
    <lineage>
        <taxon>Eukaryota</taxon>
        <taxon>Fungi</taxon>
        <taxon>Dikarya</taxon>
        <taxon>Basidiomycota</taxon>
        <taxon>Pucciniomycotina</taxon>
        <taxon>Pucciniomycetes</taxon>
        <taxon>Pucciniales</taxon>
        <taxon>Melampsoraceae</taxon>
        <taxon>Melampsora</taxon>
    </lineage>
</organism>
<accession>F4RNJ8</accession>
<dbReference type="AlphaFoldDB" id="F4RNJ8"/>
<dbReference type="HOGENOM" id="CLU_071349_0_0_1"/>
<name>F4RNJ8_MELLP</name>
<dbReference type="GeneID" id="18930133"/>
<dbReference type="Proteomes" id="UP000001072">
    <property type="component" value="Unassembled WGS sequence"/>
</dbReference>